<reference evidence="1 2" key="1">
    <citation type="journal article" date="2021" name="BMC Biol.">
        <title>Horizontally acquired antibacterial genes associated with adaptive radiation of ladybird beetles.</title>
        <authorList>
            <person name="Li H.S."/>
            <person name="Tang X.F."/>
            <person name="Huang Y.H."/>
            <person name="Xu Z.Y."/>
            <person name="Chen M.L."/>
            <person name="Du X.Y."/>
            <person name="Qiu B.Y."/>
            <person name="Chen P.T."/>
            <person name="Zhang W."/>
            <person name="Slipinski A."/>
            <person name="Escalona H.E."/>
            <person name="Waterhouse R.M."/>
            <person name="Zwick A."/>
            <person name="Pang H."/>
        </authorList>
    </citation>
    <scope>NUCLEOTIDE SEQUENCE [LARGE SCALE GENOMIC DNA]</scope>
    <source>
        <strain evidence="1">SYSU2018</strain>
    </source>
</reference>
<accession>A0ABD2MVA5</accession>
<gene>
    <name evidence="1" type="ORF">HHI36_009153</name>
</gene>
<dbReference type="AlphaFoldDB" id="A0ABD2MVA5"/>
<keyword evidence="2" id="KW-1185">Reference proteome</keyword>
<dbReference type="Proteomes" id="UP001516400">
    <property type="component" value="Unassembled WGS sequence"/>
</dbReference>
<organism evidence="1 2">
    <name type="scientific">Cryptolaemus montrouzieri</name>
    <dbReference type="NCBI Taxonomy" id="559131"/>
    <lineage>
        <taxon>Eukaryota</taxon>
        <taxon>Metazoa</taxon>
        <taxon>Ecdysozoa</taxon>
        <taxon>Arthropoda</taxon>
        <taxon>Hexapoda</taxon>
        <taxon>Insecta</taxon>
        <taxon>Pterygota</taxon>
        <taxon>Neoptera</taxon>
        <taxon>Endopterygota</taxon>
        <taxon>Coleoptera</taxon>
        <taxon>Polyphaga</taxon>
        <taxon>Cucujiformia</taxon>
        <taxon>Coccinelloidea</taxon>
        <taxon>Coccinellidae</taxon>
        <taxon>Scymninae</taxon>
        <taxon>Scymnini</taxon>
        <taxon>Cryptolaemus</taxon>
    </lineage>
</organism>
<dbReference type="EMBL" id="JABFTP020000021">
    <property type="protein sequence ID" value="KAL3270095.1"/>
    <property type="molecule type" value="Genomic_DNA"/>
</dbReference>
<comment type="caution">
    <text evidence="1">The sequence shown here is derived from an EMBL/GenBank/DDBJ whole genome shotgun (WGS) entry which is preliminary data.</text>
</comment>
<protein>
    <submittedName>
        <fullName evidence="1">Uncharacterized protein</fullName>
    </submittedName>
</protein>
<name>A0ABD2MVA5_9CUCU</name>
<evidence type="ECO:0000313" key="1">
    <source>
        <dbReference type="EMBL" id="KAL3270095.1"/>
    </source>
</evidence>
<sequence length="99" mass="11902">MTCCMGTYSCEPWGPQFYQRSDIDPPKRGKLCIRGCPPRRVIIKRIETWGKHRFFFKQDPHRGAKSFLEPYDDFAYISDMIYEYPQYPIKKKIKCCCYK</sequence>
<evidence type="ECO:0000313" key="2">
    <source>
        <dbReference type="Proteomes" id="UP001516400"/>
    </source>
</evidence>
<proteinExistence type="predicted"/>